<dbReference type="Proteomes" id="UP000245609">
    <property type="component" value="Unassembled WGS sequence"/>
</dbReference>
<feature type="region of interest" description="Disordered" evidence="1">
    <location>
        <begin position="19"/>
        <end position="46"/>
    </location>
</feature>
<feature type="compositionally biased region" description="Basic and acidic residues" evidence="1">
    <location>
        <begin position="28"/>
        <end position="46"/>
    </location>
</feature>
<evidence type="ECO:0000256" key="1">
    <source>
        <dbReference type="SAM" id="MobiDB-lite"/>
    </source>
</evidence>
<reference evidence="3 4" key="1">
    <citation type="journal article" date="2018" name="MBio">
        <title>Comparative Genomics Reveals the Core Gene Toolbox for the Fungus-Insect Symbiosis.</title>
        <authorList>
            <person name="Wang Y."/>
            <person name="Stata M."/>
            <person name="Wang W."/>
            <person name="Stajich J.E."/>
            <person name="White M.M."/>
            <person name="Moncalvo J.M."/>
        </authorList>
    </citation>
    <scope>NUCLEOTIDE SEQUENCE [LARGE SCALE GENOMIC DNA]</scope>
    <source>
        <strain evidence="3 4">SC-DP-2</strain>
    </source>
</reference>
<sequence length="279" mass="31736">MDPHQITVSKVSDISIYSAETKQNRSSVSKDDPHSKRSKDSVLDMEYDEKCSLPRYSSHIPRYPSIRDSTNADDTVIRNLPEPPASNNPDYSYPVCKHSTSYFAPALDLNAWISACFQIVSFLASMFYLMMASMLFSVALMAVIIFPIGPTIAYYCLKGIKYFGYWELNSLHMTRTTVEKCPNCNPYIPKERFYPTFTEIKADSYFGRMFAIWGDAFVWKSIVYFLFVKPIVATASFSIFVTAFLPGLLIFPILPAIMTITQKLSIFQRKVGLSQLTPK</sequence>
<feature type="transmembrane region" description="Helical" evidence="2">
    <location>
        <begin position="135"/>
        <end position="157"/>
    </location>
</feature>
<dbReference type="EMBL" id="MBFS01000382">
    <property type="protein sequence ID" value="PVV02618.1"/>
    <property type="molecule type" value="Genomic_DNA"/>
</dbReference>
<accession>A0A2T9ZDE5</accession>
<evidence type="ECO:0000313" key="4">
    <source>
        <dbReference type="Proteomes" id="UP000245609"/>
    </source>
</evidence>
<evidence type="ECO:0000313" key="3">
    <source>
        <dbReference type="EMBL" id="PVV02618.1"/>
    </source>
</evidence>
<dbReference type="AlphaFoldDB" id="A0A2T9ZDE5"/>
<keyword evidence="2" id="KW-0472">Membrane</keyword>
<feature type="transmembrane region" description="Helical" evidence="2">
    <location>
        <begin position="109"/>
        <end position="129"/>
    </location>
</feature>
<evidence type="ECO:0008006" key="5">
    <source>
        <dbReference type="Google" id="ProtNLM"/>
    </source>
</evidence>
<evidence type="ECO:0000256" key="2">
    <source>
        <dbReference type="SAM" id="Phobius"/>
    </source>
</evidence>
<feature type="transmembrane region" description="Helical" evidence="2">
    <location>
        <begin position="210"/>
        <end position="227"/>
    </location>
</feature>
<gene>
    <name evidence="3" type="ORF">BB560_002922</name>
</gene>
<feature type="transmembrane region" description="Helical" evidence="2">
    <location>
        <begin position="239"/>
        <end position="260"/>
    </location>
</feature>
<proteinExistence type="predicted"/>
<organism evidence="3 4">
    <name type="scientific">Smittium megazygosporum</name>
    <dbReference type="NCBI Taxonomy" id="133381"/>
    <lineage>
        <taxon>Eukaryota</taxon>
        <taxon>Fungi</taxon>
        <taxon>Fungi incertae sedis</taxon>
        <taxon>Zoopagomycota</taxon>
        <taxon>Kickxellomycotina</taxon>
        <taxon>Harpellomycetes</taxon>
        <taxon>Harpellales</taxon>
        <taxon>Legeriomycetaceae</taxon>
        <taxon>Smittium</taxon>
    </lineage>
</organism>
<protein>
    <recommendedName>
        <fullName evidence="5">Sensor domain-containing protein</fullName>
    </recommendedName>
</protein>
<keyword evidence="4" id="KW-1185">Reference proteome</keyword>
<keyword evidence="2" id="KW-0812">Transmembrane</keyword>
<name>A0A2T9ZDE5_9FUNG</name>
<keyword evidence="2" id="KW-1133">Transmembrane helix</keyword>
<comment type="caution">
    <text evidence="3">The sequence shown here is derived from an EMBL/GenBank/DDBJ whole genome shotgun (WGS) entry which is preliminary data.</text>
</comment>